<dbReference type="Pfam" id="PF13304">
    <property type="entry name" value="AAA_21"/>
    <property type="match status" value="2"/>
</dbReference>
<evidence type="ECO:0000313" key="3">
    <source>
        <dbReference type="Proteomes" id="UP000239863"/>
    </source>
</evidence>
<reference evidence="2 3" key="1">
    <citation type="submission" date="2018-02" db="EMBL/GenBank/DDBJ databases">
        <title>Genomic Encyclopedia of Archaeal and Bacterial Type Strains, Phase II (KMG-II): from individual species to whole genera.</title>
        <authorList>
            <person name="Goeker M."/>
        </authorList>
    </citation>
    <scope>NUCLEOTIDE SEQUENCE [LARGE SCALE GENOMIC DNA]</scope>
    <source>
        <strain evidence="2 3">DSM 15099</strain>
    </source>
</reference>
<dbReference type="PANTHER" id="PTHR43581:SF4">
    <property type="entry name" value="ATP_GTP PHOSPHATASE"/>
    <property type="match status" value="1"/>
</dbReference>
<dbReference type="PANTHER" id="PTHR43581">
    <property type="entry name" value="ATP/GTP PHOSPHATASE"/>
    <property type="match status" value="1"/>
</dbReference>
<dbReference type="PIRSF" id="PIRSF029347">
    <property type="entry name" value="RecF"/>
    <property type="match status" value="1"/>
</dbReference>
<accession>A0A2S6FXU4</accession>
<protein>
    <submittedName>
        <fullName evidence="2">Putative ATPase</fullName>
    </submittedName>
</protein>
<dbReference type="RefSeq" id="WP_169994055.1">
    <property type="nucleotide sequence ID" value="NZ_PTIS01000008.1"/>
</dbReference>
<gene>
    <name evidence="2" type="ORF">BD821_108110</name>
</gene>
<proteinExistence type="predicted"/>
<feature type="domain" description="ATPase AAA-type core" evidence="1">
    <location>
        <begin position="24"/>
        <end position="103"/>
    </location>
</feature>
<dbReference type="AlphaFoldDB" id="A0A2S6FXU4"/>
<dbReference type="InterPro" id="IPR014555">
    <property type="entry name" value="RecF-like"/>
</dbReference>
<dbReference type="SUPFAM" id="SSF52540">
    <property type="entry name" value="P-loop containing nucleoside triphosphate hydrolases"/>
    <property type="match status" value="1"/>
</dbReference>
<evidence type="ECO:0000259" key="1">
    <source>
        <dbReference type="Pfam" id="PF13304"/>
    </source>
</evidence>
<dbReference type="Gene3D" id="3.40.50.300">
    <property type="entry name" value="P-loop containing nucleotide triphosphate hydrolases"/>
    <property type="match status" value="1"/>
</dbReference>
<dbReference type="InterPro" id="IPR027417">
    <property type="entry name" value="P-loop_NTPase"/>
</dbReference>
<name>A0A2S6FXU4_9CLOT</name>
<sequence>MKIINMKVNGYKNLINCEYVLEDFNVLIGANNSGKSNLLEVFSFLNVLLTGSEDLKEQLLIKGELDNDKIVSHCTNFKGKPISIEIEFNEEVDEELYRYSYLIEVVIGNNDIDTGYVNKEIFKYKKISSTGPMITAFERENTVVRKVKGPKIQKIDGLEALVSLISKIRDIKDSFDKPIQKGIDDIFLLCKTPVIYSAPDVIRESIKKQNSVIKNGRIVSLALIEEIDKILKSEKAQYYKEILMDVLKINSISVINIAQDLKNLTFTFENKQKSDINELSDGTLIVLNIVTYLVSNKYPIIAIEELENSIHPKLLKKMINLIKNDFYNIQLIITTHSPVLLNMVKINEVSIISNKECGEAFIEQVKNKKELIKKLSGPFSSFSDIFLYTEE</sequence>
<organism evidence="2 3">
    <name type="scientific">Clostridium algidicarnis DSM 15099</name>
    <dbReference type="NCBI Taxonomy" id="1121295"/>
    <lineage>
        <taxon>Bacteria</taxon>
        <taxon>Bacillati</taxon>
        <taxon>Bacillota</taxon>
        <taxon>Clostridia</taxon>
        <taxon>Eubacteriales</taxon>
        <taxon>Clostridiaceae</taxon>
        <taxon>Clostridium</taxon>
    </lineage>
</organism>
<dbReference type="EMBL" id="PTIS01000008">
    <property type="protein sequence ID" value="PPK48349.1"/>
    <property type="molecule type" value="Genomic_DNA"/>
</dbReference>
<dbReference type="GO" id="GO:0016887">
    <property type="term" value="F:ATP hydrolysis activity"/>
    <property type="evidence" value="ECO:0007669"/>
    <property type="project" value="InterPro"/>
</dbReference>
<dbReference type="GO" id="GO:0005524">
    <property type="term" value="F:ATP binding"/>
    <property type="evidence" value="ECO:0007669"/>
    <property type="project" value="InterPro"/>
</dbReference>
<comment type="caution">
    <text evidence="2">The sequence shown here is derived from an EMBL/GenBank/DDBJ whole genome shotgun (WGS) entry which is preliminary data.</text>
</comment>
<dbReference type="Proteomes" id="UP000239863">
    <property type="component" value="Unassembled WGS sequence"/>
</dbReference>
<feature type="domain" description="ATPase AAA-type core" evidence="1">
    <location>
        <begin position="254"/>
        <end position="342"/>
    </location>
</feature>
<dbReference type="InterPro" id="IPR051396">
    <property type="entry name" value="Bact_Antivir_Def_Nuclease"/>
</dbReference>
<dbReference type="InterPro" id="IPR003959">
    <property type="entry name" value="ATPase_AAA_core"/>
</dbReference>
<evidence type="ECO:0000313" key="2">
    <source>
        <dbReference type="EMBL" id="PPK48349.1"/>
    </source>
</evidence>